<evidence type="ECO:0000256" key="7">
    <source>
        <dbReference type="ARBA" id="ARBA00023306"/>
    </source>
</evidence>
<comment type="subcellular location">
    <subcellularLocation>
        <location evidence="1">Membrane</location>
    </subcellularLocation>
</comment>
<keyword evidence="5 8" id="KW-1133">Transmembrane helix</keyword>
<evidence type="ECO:0000313" key="12">
    <source>
        <dbReference type="Proteomes" id="UP000578697"/>
    </source>
</evidence>
<evidence type="ECO:0000313" key="13">
    <source>
        <dbReference type="Proteomes" id="UP000593591"/>
    </source>
</evidence>
<keyword evidence="3 10" id="KW-0132">Cell division</keyword>
<dbReference type="PROSITE" id="PS51779">
    <property type="entry name" value="POTRA"/>
    <property type="match status" value="1"/>
</dbReference>
<organism evidence="10 12">
    <name type="scientific">Treponema rectale</name>
    <dbReference type="NCBI Taxonomy" id="744512"/>
    <lineage>
        <taxon>Bacteria</taxon>
        <taxon>Pseudomonadati</taxon>
        <taxon>Spirochaetota</taxon>
        <taxon>Spirochaetia</taxon>
        <taxon>Spirochaetales</taxon>
        <taxon>Treponemataceae</taxon>
        <taxon>Treponema</taxon>
    </lineage>
</organism>
<protein>
    <submittedName>
        <fullName evidence="10">Cell division protein FtsQ</fullName>
    </submittedName>
</protein>
<dbReference type="Proteomes" id="UP000578697">
    <property type="component" value="Unassembled WGS sequence"/>
</dbReference>
<evidence type="ECO:0000313" key="10">
    <source>
        <dbReference type="EMBL" id="MBB5217987.1"/>
    </source>
</evidence>
<dbReference type="InterPro" id="IPR050487">
    <property type="entry name" value="FtsQ_DivIB"/>
</dbReference>
<dbReference type="EMBL" id="CP031517">
    <property type="protein sequence ID" value="QOS40297.1"/>
    <property type="molecule type" value="Genomic_DNA"/>
</dbReference>
<dbReference type="RefSeq" id="WP_184651423.1">
    <property type="nucleotide sequence ID" value="NZ_JACHFR010000001.1"/>
</dbReference>
<evidence type="ECO:0000256" key="2">
    <source>
        <dbReference type="ARBA" id="ARBA00022475"/>
    </source>
</evidence>
<accession>A0A840S8J8</accession>
<evidence type="ECO:0000256" key="5">
    <source>
        <dbReference type="ARBA" id="ARBA00022989"/>
    </source>
</evidence>
<dbReference type="Gene3D" id="3.10.20.310">
    <property type="entry name" value="membrane protein fhac"/>
    <property type="match status" value="1"/>
</dbReference>
<dbReference type="GO" id="GO:0051301">
    <property type="term" value="P:cell division"/>
    <property type="evidence" value="ECO:0007669"/>
    <property type="project" value="UniProtKB-KW"/>
</dbReference>
<evidence type="ECO:0000256" key="8">
    <source>
        <dbReference type="SAM" id="Phobius"/>
    </source>
</evidence>
<dbReference type="PANTHER" id="PTHR37820:SF1">
    <property type="entry name" value="CELL DIVISION PROTEIN FTSQ"/>
    <property type="match status" value="1"/>
</dbReference>
<sequence>MSDVAFLDFEDFEYEPYSPAVHGASETSDKKIFILKIFSFSIIVVLSLYFILANLIFPCFEVPQITFTGASAGTVEKMKGLLNAPSEYNYFNFDTARVARALNSLSCIESVEVIKHFPHTVEIHVAERKPLAKTLVRLNGKTIPVAIDRSGVLFISDSINSIISDTSYPLLSGLPVEQFYDGMKIPTDYKELMSDIATMSSLPQNYFVGISEIQVIPKEYGGYELAVYPIHTKARVLTDRALNEDSLKYMMITLEVIKRIAPEDVFEIDIRYGEVSYKKRAD</sequence>
<keyword evidence="7" id="KW-0131">Cell cycle</keyword>
<dbReference type="KEGG" id="trc:DYE49_07440"/>
<dbReference type="PANTHER" id="PTHR37820">
    <property type="entry name" value="CELL DIVISION PROTEIN DIVIB"/>
    <property type="match status" value="1"/>
</dbReference>
<evidence type="ECO:0000313" key="11">
    <source>
        <dbReference type="EMBL" id="QOS40297.1"/>
    </source>
</evidence>
<dbReference type="AlphaFoldDB" id="A0A840S8J8"/>
<reference evidence="10 12" key="2">
    <citation type="submission" date="2020-08" db="EMBL/GenBank/DDBJ databases">
        <title>Genomic Encyclopedia of Type Strains, Phase IV (KMG-IV): sequencing the most valuable type-strain genomes for metagenomic binning, comparative biology and taxonomic classification.</title>
        <authorList>
            <person name="Goeker M."/>
        </authorList>
    </citation>
    <scope>NUCLEOTIDE SEQUENCE [LARGE SCALE GENOMIC DNA]</scope>
    <source>
        <strain evidence="10 12">DSM 103679</strain>
    </source>
</reference>
<dbReference type="EMBL" id="JACHFR010000001">
    <property type="protein sequence ID" value="MBB5217987.1"/>
    <property type="molecule type" value="Genomic_DNA"/>
</dbReference>
<name>A0A840S8J8_9SPIR</name>
<keyword evidence="12" id="KW-1185">Reference proteome</keyword>
<keyword evidence="4 8" id="KW-0812">Transmembrane</keyword>
<proteinExistence type="predicted"/>
<keyword evidence="2" id="KW-1003">Cell membrane</keyword>
<dbReference type="Proteomes" id="UP000593591">
    <property type="component" value="Chromosome"/>
</dbReference>
<gene>
    <name evidence="11" type="ORF">DYE49_07440</name>
    <name evidence="10" type="ORF">HNP77_000331</name>
</gene>
<dbReference type="GO" id="GO:0005886">
    <property type="term" value="C:plasma membrane"/>
    <property type="evidence" value="ECO:0007669"/>
    <property type="project" value="TreeGrafter"/>
</dbReference>
<keyword evidence="6 8" id="KW-0472">Membrane</keyword>
<dbReference type="InterPro" id="IPR013685">
    <property type="entry name" value="POTRA_FtsQ_type"/>
</dbReference>
<evidence type="ECO:0000259" key="9">
    <source>
        <dbReference type="PROSITE" id="PS51779"/>
    </source>
</evidence>
<feature type="transmembrane region" description="Helical" evidence="8">
    <location>
        <begin position="33"/>
        <end position="57"/>
    </location>
</feature>
<reference evidence="11 13" key="1">
    <citation type="submission" date="2018-08" db="EMBL/GenBank/DDBJ databases">
        <title>The first complete genome of Treponema rectale (CHPAT), a commensal spirochete of the bovine rectum.</title>
        <authorList>
            <person name="Staton G.J."/>
            <person name="Clegg S.R."/>
            <person name="Carter S.D."/>
            <person name="Radford A.D."/>
            <person name="Darby A."/>
            <person name="Hall N."/>
            <person name="Birtles R.J."/>
            <person name="Evans N.J."/>
        </authorList>
    </citation>
    <scope>NUCLEOTIDE SEQUENCE [LARGE SCALE GENOMIC DNA]</scope>
    <source>
        <strain evidence="11 13">CHPA</strain>
    </source>
</reference>
<evidence type="ECO:0000256" key="1">
    <source>
        <dbReference type="ARBA" id="ARBA00004370"/>
    </source>
</evidence>
<dbReference type="InterPro" id="IPR034746">
    <property type="entry name" value="POTRA"/>
</dbReference>
<dbReference type="Pfam" id="PF08478">
    <property type="entry name" value="POTRA_1"/>
    <property type="match status" value="1"/>
</dbReference>
<evidence type="ECO:0000256" key="3">
    <source>
        <dbReference type="ARBA" id="ARBA00022618"/>
    </source>
</evidence>
<evidence type="ECO:0000256" key="6">
    <source>
        <dbReference type="ARBA" id="ARBA00023136"/>
    </source>
</evidence>
<feature type="domain" description="POTRA" evidence="9">
    <location>
        <begin position="60"/>
        <end position="128"/>
    </location>
</feature>
<evidence type="ECO:0000256" key="4">
    <source>
        <dbReference type="ARBA" id="ARBA00022692"/>
    </source>
</evidence>